<evidence type="ECO:0000256" key="4">
    <source>
        <dbReference type="SAM" id="SignalP"/>
    </source>
</evidence>
<evidence type="ECO:0000313" key="8">
    <source>
        <dbReference type="EMBL" id="EGG00260.1"/>
    </source>
</evidence>
<dbReference type="STRING" id="747676.F4S552"/>
<evidence type="ECO:0000259" key="5">
    <source>
        <dbReference type="Pfam" id="PF00394"/>
    </source>
</evidence>
<dbReference type="InterPro" id="IPR045087">
    <property type="entry name" value="Cu-oxidase_fam"/>
</dbReference>
<sequence>MPGYSLDQRIIVVSSLLFILFLSCYASVTVNSSELYLSADFNITSTAQTRNYAWTLTNETAAPDGYTRNMLPYSSGRDVFEARADRISKNFSVLVLKEGDTINVAVTNSLSDSVSIHWHGIYQNGTAWMDGVTGVTQCPIPAGSTFTYTFTISRQYGTFWYHAHSQNYAADGLAGPLIVHSVNDPLVRGVDYDQDVILFMNDWYHNMGAQILEEQLSPEGYMGSSAAPSPNSALINGIGYFDCTNADNGSTCTTPTDYLTFDLNAGQKTRLRLIEGGSHALFRVSVDEHTLNVTEADATGVAGPTAIHRVPFHNGERYSVILDLSNDTVGNTFYLRAAMDTDCWAWLAPGMTGDAATARAIIRVVNSTATTYNTTITTPTSTDWSDTVSGDCIDLEADTLVPLVAEEACTNVLGRVFYESSFGFVTSTVNSTTTSRGRFFVNDTTWLTYTYQPLLSELISGGQGYLNTSEVAAFTMATNGCYDIVINNLDSALDHPYHLHGVDAKIVASGTGELNTSVADSLTYNTTNPLRRDTQVVAGGSYVVLRVVADNPGCWILHCHIGWHLGAGFAGVVVMNPTSLSSLTLPAANQALCDGATTETIDDIEPGRRKRSLPRQATYQLQS</sequence>
<feature type="domain" description="Plastocyanin-like" evidence="5">
    <location>
        <begin position="195"/>
        <end position="340"/>
    </location>
</feature>
<dbReference type="eggNOG" id="KOG1263">
    <property type="taxonomic scope" value="Eukaryota"/>
</dbReference>
<dbReference type="InterPro" id="IPR001117">
    <property type="entry name" value="Cu-oxidase_2nd"/>
</dbReference>
<accession>F4S552</accession>
<protein>
    <submittedName>
        <fullName evidence="8">Multi-copper oxidase laccase-like protein</fullName>
    </submittedName>
</protein>
<dbReference type="AlphaFoldDB" id="F4S552"/>
<evidence type="ECO:0000256" key="1">
    <source>
        <dbReference type="ARBA" id="ARBA00010609"/>
    </source>
</evidence>
<dbReference type="PANTHER" id="PTHR11709:SF414">
    <property type="entry name" value="ADR239WP"/>
    <property type="match status" value="1"/>
</dbReference>
<evidence type="ECO:0000259" key="7">
    <source>
        <dbReference type="Pfam" id="PF07732"/>
    </source>
</evidence>
<feature type="domain" description="Plastocyanin-like" evidence="6">
    <location>
        <begin position="469"/>
        <end position="577"/>
    </location>
</feature>
<gene>
    <name evidence="8" type="ORF">MELLADRAFT_124635</name>
</gene>
<reference evidence="9" key="1">
    <citation type="journal article" date="2011" name="Proc. Natl. Acad. Sci. U.S.A.">
        <title>Obligate biotrophy features unraveled by the genomic analysis of rust fungi.</title>
        <authorList>
            <person name="Duplessis S."/>
            <person name="Cuomo C.A."/>
            <person name="Lin Y.-C."/>
            <person name="Aerts A."/>
            <person name="Tisserant E."/>
            <person name="Veneault-Fourrey C."/>
            <person name="Joly D.L."/>
            <person name="Hacquard S."/>
            <person name="Amselem J."/>
            <person name="Cantarel B.L."/>
            <person name="Chiu R."/>
            <person name="Coutinho P.M."/>
            <person name="Feau N."/>
            <person name="Field M."/>
            <person name="Frey P."/>
            <person name="Gelhaye E."/>
            <person name="Goldberg J."/>
            <person name="Grabherr M.G."/>
            <person name="Kodira C.D."/>
            <person name="Kohler A."/>
            <person name="Kuees U."/>
            <person name="Lindquist E.A."/>
            <person name="Lucas S.M."/>
            <person name="Mago R."/>
            <person name="Mauceli E."/>
            <person name="Morin E."/>
            <person name="Murat C."/>
            <person name="Pangilinan J.L."/>
            <person name="Park R."/>
            <person name="Pearson M."/>
            <person name="Quesneville H."/>
            <person name="Rouhier N."/>
            <person name="Sakthikumar S."/>
            <person name="Salamov A.A."/>
            <person name="Schmutz J."/>
            <person name="Selles B."/>
            <person name="Shapiro H."/>
            <person name="Tanguay P."/>
            <person name="Tuskan G.A."/>
            <person name="Henrissat B."/>
            <person name="Van de Peer Y."/>
            <person name="Rouze P."/>
            <person name="Ellis J.G."/>
            <person name="Dodds P.N."/>
            <person name="Schein J.E."/>
            <person name="Zhong S."/>
            <person name="Hamelin R.C."/>
            <person name="Grigoriev I.V."/>
            <person name="Szabo L.J."/>
            <person name="Martin F."/>
        </authorList>
    </citation>
    <scope>NUCLEOTIDE SEQUENCE [LARGE SCALE GENOMIC DNA]</scope>
    <source>
        <strain evidence="9">98AG31 / pathotype 3-4-7</strain>
    </source>
</reference>
<name>F4S552_MELLP</name>
<dbReference type="CDD" id="cd13904">
    <property type="entry name" value="CuRO_3_Diphenol_Ox"/>
    <property type="match status" value="1"/>
</dbReference>
<dbReference type="InterPro" id="IPR011707">
    <property type="entry name" value="Cu-oxidase-like_N"/>
</dbReference>
<dbReference type="Pfam" id="PF00394">
    <property type="entry name" value="Cu-oxidase"/>
    <property type="match status" value="1"/>
</dbReference>
<dbReference type="Pfam" id="PF07731">
    <property type="entry name" value="Cu-oxidase_2"/>
    <property type="match status" value="1"/>
</dbReference>
<dbReference type="InterPro" id="IPR011706">
    <property type="entry name" value="Cu-oxidase_C"/>
</dbReference>
<dbReference type="Proteomes" id="UP000001072">
    <property type="component" value="Unassembled WGS sequence"/>
</dbReference>
<dbReference type="InParanoid" id="F4S552"/>
<organism evidence="9">
    <name type="scientific">Melampsora larici-populina (strain 98AG31 / pathotype 3-4-7)</name>
    <name type="common">Poplar leaf rust fungus</name>
    <dbReference type="NCBI Taxonomy" id="747676"/>
    <lineage>
        <taxon>Eukaryota</taxon>
        <taxon>Fungi</taxon>
        <taxon>Dikarya</taxon>
        <taxon>Basidiomycota</taxon>
        <taxon>Pucciniomycotina</taxon>
        <taxon>Pucciniomycetes</taxon>
        <taxon>Pucciniales</taxon>
        <taxon>Melampsoraceae</taxon>
        <taxon>Melampsora</taxon>
    </lineage>
</organism>
<feature type="signal peptide" evidence="4">
    <location>
        <begin position="1"/>
        <end position="26"/>
    </location>
</feature>
<dbReference type="CDD" id="cd13883">
    <property type="entry name" value="CuRO_2_Diphenol_Ox"/>
    <property type="match status" value="1"/>
</dbReference>
<dbReference type="OrthoDB" id="2121828at2759"/>
<keyword evidence="3" id="KW-0325">Glycoprotein</keyword>
<dbReference type="Pfam" id="PF07732">
    <property type="entry name" value="Cu-oxidase_3"/>
    <property type="match status" value="1"/>
</dbReference>
<dbReference type="PANTHER" id="PTHR11709">
    <property type="entry name" value="MULTI-COPPER OXIDASE"/>
    <property type="match status" value="1"/>
</dbReference>
<comment type="similarity">
    <text evidence="1">Belongs to the multicopper oxidase family.</text>
</comment>
<dbReference type="GO" id="GO:0005507">
    <property type="term" value="F:copper ion binding"/>
    <property type="evidence" value="ECO:0007669"/>
    <property type="project" value="InterPro"/>
</dbReference>
<dbReference type="GeneID" id="18926870"/>
<feature type="domain" description="Plastocyanin-like" evidence="7">
    <location>
        <begin position="94"/>
        <end position="181"/>
    </location>
</feature>
<dbReference type="RefSeq" id="XP_007416459.1">
    <property type="nucleotide sequence ID" value="XM_007416397.1"/>
</dbReference>
<proteinExistence type="inferred from homology"/>
<evidence type="ECO:0000256" key="2">
    <source>
        <dbReference type="ARBA" id="ARBA00023008"/>
    </source>
</evidence>
<dbReference type="HOGENOM" id="CLU_006504_7_1_1"/>
<feature type="chain" id="PRO_5003321276" evidence="4">
    <location>
        <begin position="27"/>
        <end position="623"/>
    </location>
</feature>
<dbReference type="InterPro" id="IPR008972">
    <property type="entry name" value="Cupredoxin"/>
</dbReference>
<dbReference type="SUPFAM" id="SSF49503">
    <property type="entry name" value="Cupredoxins"/>
    <property type="match status" value="3"/>
</dbReference>
<keyword evidence="4" id="KW-0732">Signal</keyword>
<dbReference type="Gene3D" id="2.60.40.420">
    <property type="entry name" value="Cupredoxins - blue copper proteins"/>
    <property type="match status" value="3"/>
</dbReference>
<evidence type="ECO:0000313" key="9">
    <source>
        <dbReference type="Proteomes" id="UP000001072"/>
    </source>
</evidence>
<dbReference type="VEuPathDB" id="FungiDB:MELLADRAFT_124635"/>
<evidence type="ECO:0000259" key="6">
    <source>
        <dbReference type="Pfam" id="PF07731"/>
    </source>
</evidence>
<keyword evidence="2" id="KW-0186">Copper</keyword>
<dbReference type="GO" id="GO:0016491">
    <property type="term" value="F:oxidoreductase activity"/>
    <property type="evidence" value="ECO:0007669"/>
    <property type="project" value="InterPro"/>
</dbReference>
<keyword evidence="9" id="KW-1185">Reference proteome</keyword>
<evidence type="ECO:0000256" key="3">
    <source>
        <dbReference type="ARBA" id="ARBA00023180"/>
    </source>
</evidence>
<dbReference type="KEGG" id="mlr:MELLADRAFT_124635"/>
<dbReference type="EMBL" id="GL883149">
    <property type="protein sequence ID" value="EGG00260.1"/>
    <property type="molecule type" value="Genomic_DNA"/>
</dbReference>